<protein>
    <submittedName>
        <fullName evidence="2">Uncharacterized protein</fullName>
    </submittedName>
</protein>
<accession>A0AAU9NSA7</accession>
<keyword evidence="1" id="KW-0812">Transmembrane</keyword>
<evidence type="ECO:0000256" key="1">
    <source>
        <dbReference type="SAM" id="Phobius"/>
    </source>
</evidence>
<comment type="caution">
    <text evidence="2">The sequence shown here is derived from an EMBL/GenBank/DDBJ whole genome shotgun (WGS) entry which is preliminary data.</text>
</comment>
<dbReference type="Proteomes" id="UP001157418">
    <property type="component" value="Unassembled WGS sequence"/>
</dbReference>
<keyword evidence="1" id="KW-1133">Transmembrane helix</keyword>
<gene>
    <name evidence="2" type="ORF">LVIROSA_LOCUS26836</name>
</gene>
<dbReference type="EMBL" id="CAKMRJ010005412">
    <property type="protein sequence ID" value="CAH1440720.1"/>
    <property type="molecule type" value="Genomic_DNA"/>
</dbReference>
<proteinExistence type="predicted"/>
<organism evidence="2 3">
    <name type="scientific">Lactuca virosa</name>
    <dbReference type="NCBI Taxonomy" id="75947"/>
    <lineage>
        <taxon>Eukaryota</taxon>
        <taxon>Viridiplantae</taxon>
        <taxon>Streptophyta</taxon>
        <taxon>Embryophyta</taxon>
        <taxon>Tracheophyta</taxon>
        <taxon>Spermatophyta</taxon>
        <taxon>Magnoliopsida</taxon>
        <taxon>eudicotyledons</taxon>
        <taxon>Gunneridae</taxon>
        <taxon>Pentapetalae</taxon>
        <taxon>asterids</taxon>
        <taxon>campanulids</taxon>
        <taxon>Asterales</taxon>
        <taxon>Asteraceae</taxon>
        <taxon>Cichorioideae</taxon>
        <taxon>Cichorieae</taxon>
        <taxon>Lactucinae</taxon>
        <taxon>Lactuca</taxon>
    </lineage>
</organism>
<dbReference type="AlphaFoldDB" id="A0AAU9NSA7"/>
<reference evidence="2 3" key="1">
    <citation type="submission" date="2022-01" db="EMBL/GenBank/DDBJ databases">
        <authorList>
            <person name="Xiong W."/>
            <person name="Schranz E."/>
        </authorList>
    </citation>
    <scope>NUCLEOTIDE SEQUENCE [LARGE SCALE GENOMIC DNA]</scope>
</reference>
<keyword evidence="3" id="KW-1185">Reference proteome</keyword>
<evidence type="ECO:0000313" key="3">
    <source>
        <dbReference type="Proteomes" id="UP001157418"/>
    </source>
</evidence>
<keyword evidence="1" id="KW-0472">Membrane</keyword>
<feature type="transmembrane region" description="Helical" evidence="1">
    <location>
        <begin position="15"/>
        <end position="34"/>
    </location>
</feature>
<sequence length="117" mass="13226">MNEGGVLRRSIDHPLLHAISCLSTATVAVVFGAVDDGRTNTKSHRAKTPLSFVIVVLKRDGKNLLIFCRGIDRRRRCWWEIPLLGSTLCSLMLTHDVMIWRNGKKMFSTNKLRTCTT</sequence>
<evidence type="ECO:0000313" key="2">
    <source>
        <dbReference type="EMBL" id="CAH1440720.1"/>
    </source>
</evidence>
<name>A0AAU9NSA7_9ASTR</name>